<dbReference type="STRING" id="452.Lspi_0929"/>
<evidence type="ECO:0000259" key="1">
    <source>
        <dbReference type="PROSITE" id="PS50056"/>
    </source>
</evidence>
<dbReference type="PATRIC" id="fig|452.5.peg.1015"/>
<dbReference type="EMBL" id="LNYX01000012">
    <property type="protein sequence ID" value="KTD64762.1"/>
    <property type="molecule type" value="Genomic_DNA"/>
</dbReference>
<proteinExistence type="predicted"/>
<dbReference type="Proteomes" id="UP000054877">
    <property type="component" value="Unassembled WGS sequence"/>
</dbReference>
<dbReference type="InterPro" id="IPR029021">
    <property type="entry name" value="Prot-tyrosine_phosphatase-like"/>
</dbReference>
<dbReference type="RefSeq" id="WP_065238381.1">
    <property type="nucleotide sequence ID" value="NZ_CAAAII010000002.1"/>
</dbReference>
<dbReference type="Pfam" id="PF14566">
    <property type="entry name" value="PTPlike_phytase"/>
    <property type="match status" value="1"/>
</dbReference>
<dbReference type="PROSITE" id="PS00383">
    <property type="entry name" value="TYR_PHOSPHATASE_1"/>
    <property type="match status" value="1"/>
</dbReference>
<evidence type="ECO:0000313" key="2">
    <source>
        <dbReference type="EMBL" id="KTD64762.1"/>
    </source>
</evidence>
<keyword evidence="3" id="KW-1185">Reference proteome</keyword>
<organism evidence="2 3">
    <name type="scientific">Legionella spiritensis</name>
    <dbReference type="NCBI Taxonomy" id="452"/>
    <lineage>
        <taxon>Bacteria</taxon>
        <taxon>Pseudomonadati</taxon>
        <taxon>Pseudomonadota</taxon>
        <taxon>Gammaproteobacteria</taxon>
        <taxon>Legionellales</taxon>
        <taxon>Legionellaceae</taxon>
        <taxon>Legionella</taxon>
    </lineage>
</organism>
<comment type="caution">
    <text evidence="2">The sequence shown here is derived from an EMBL/GenBank/DDBJ whole genome shotgun (WGS) entry which is preliminary data.</text>
</comment>
<accession>A0A0W0Z6L1</accession>
<evidence type="ECO:0000313" key="3">
    <source>
        <dbReference type="Proteomes" id="UP000054877"/>
    </source>
</evidence>
<dbReference type="Gene3D" id="3.30.70.1690">
    <property type="match status" value="1"/>
</dbReference>
<dbReference type="SUPFAM" id="SSF52799">
    <property type="entry name" value="(Phosphotyrosine protein) phosphatases II"/>
    <property type="match status" value="1"/>
</dbReference>
<dbReference type="SMART" id="SM01301">
    <property type="entry name" value="PTPlike_phytase"/>
    <property type="match status" value="1"/>
</dbReference>
<dbReference type="AlphaFoldDB" id="A0A0W0Z6L1"/>
<dbReference type="InterPro" id="IPR000387">
    <property type="entry name" value="Tyr_Pase_dom"/>
</dbReference>
<reference evidence="2 3" key="1">
    <citation type="submission" date="2015-11" db="EMBL/GenBank/DDBJ databases">
        <title>Genomic analysis of 38 Legionella species identifies large and diverse effector repertoires.</title>
        <authorList>
            <person name="Burstein D."/>
            <person name="Amaro F."/>
            <person name="Zusman T."/>
            <person name="Lifshitz Z."/>
            <person name="Cohen O."/>
            <person name="Gilbert J.A."/>
            <person name="Pupko T."/>
            <person name="Shuman H.A."/>
            <person name="Segal G."/>
        </authorList>
    </citation>
    <scope>NUCLEOTIDE SEQUENCE [LARGE SCALE GENOMIC DNA]</scope>
    <source>
        <strain evidence="2 3">Mt.St.Helens-9</strain>
    </source>
</reference>
<dbReference type="PROSITE" id="PS50056">
    <property type="entry name" value="TYR_PHOSPHATASE_2"/>
    <property type="match status" value="1"/>
</dbReference>
<gene>
    <name evidence="2" type="ORF">Lspi_0929</name>
</gene>
<dbReference type="OrthoDB" id="21920at2"/>
<feature type="domain" description="Tyrosine specific protein phosphatases" evidence="1">
    <location>
        <begin position="213"/>
        <end position="261"/>
    </location>
</feature>
<sequence>MKYKGFIQVVSTALMLFHNQGFSLSNPESCEASRAKPCIVQDTARKTAPVTNLRHSRMIGEYYHGNIAGVQALLASASEAPSKTGWEDIARYIRNQANYKPNHVLVIDLRQENHGYLNGNAITLCDLHNWLNLGKSTDQTIADESRWLQSLAVDPAIENVLTSQQFDKQEYNAGKIIPIKTLQSEQDLVQSMGFAYLRLAIADHRAPQDDEVDKFVSLVNQLPKHHWLHIHCRGGKGRSTTFLAMYDMLKNADKASFNDILARQASIPPYYDLTQIVRNAPEYTVYYQERLTFLTYFYQFAQQRLSGYSGSWTQWKVEHQLQNT</sequence>
<protein>
    <submittedName>
        <fullName evidence="2">Tyrosine phosphatase II superfamily protein</fullName>
    </submittedName>
</protein>
<dbReference type="Gene3D" id="3.90.190.10">
    <property type="entry name" value="Protein tyrosine phosphatase superfamily"/>
    <property type="match status" value="1"/>
</dbReference>
<name>A0A0W0Z6L1_LEGSP</name>
<dbReference type="InterPro" id="IPR016130">
    <property type="entry name" value="Tyr_Pase_AS"/>
</dbReference>